<dbReference type="VEuPathDB" id="FungiDB:HpaG803040"/>
<evidence type="ECO:0000313" key="2">
    <source>
        <dbReference type="Proteomes" id="UP000011713"/>
    </source>
</evidence>
<dbReference type="EnsemblProtists" id="HpaT803040">
    <property type="protein sequence ID" value="HpaP803040"/>
    <property type="gene ID" value="HpaG803040"/>
</dbReference>
<organism evidence="1 2">
    <name type="scientific">Hyaloperonospora arabidopsidis (strain Emoy2)</name>
    <name type="common">Downy mildew agent</name>
    <name type="synonym">Peronospora arabidopsidis</name>
    <dbReference type="NCBI Taxonomy" id="559515"/>
    <lineage>
        <taxon>Eukaryota</taxon>
        <taxon>Sar</taxon>
        <taxon>Stramenopiles</taxon>
        <taxon>Oomycota</taxon>
        <taxon>Peronosporomycetes</taxon>
        <taxon>Peronosporales</taxon>
        <taxon>Peronosporaceae</taxon>
        <taxon>Hyaloperonospora</taxon>
    </lineage>
</organism>
<name>M4B9T0_HYAAE</name>
<dbReference type="InParanoid" id="M4B9T0"/>
<keyword evidence="2" id="KW-1185">Reference proteome</keyword>
<dbReference type="HOGENOM" id="CLU_2517380_0_0_1"/>
<protein>
    <submittedName>
        <fullName evidence="1">Uncharacterized protein</fullName>
    </submittedName>
</protein>
<reference evidence="1" key="2">
    <citation type="submission" date="2015-06" db="UniProtKB">
        <authorList>
            <consortium name="EnsemblProtists"/>
        </authorList>
    </citation>
    <scope>IDENTIFICATION</scope>
    <source>
        <strain evidence="1">Emoy2</strain>
    </source>
</reference>
<proteinExistence type="predicted"/>
<accession>M4B9T0</accession>
<evidence type="ECO:0000313" key="1">
    <source>
        <dbReference type="EnsemblProtists" id="HpaP803040"/>
    </source>
</evidence>
<dbReference type="EMBL" id="JH598048">
    <property type="status" value="NOT_ANNOTATED_CDS"/>
    <property type="molecule type" value="Genomic_DNA"/>
</dbReference>
<reference evidence="2" key="1">
    <citation type="journal article" date="2010" name="Science">
        <title>Signatures of adaptation to obligate biotrophy in the Hyaloperonospora arabidopsidis genome.</title>
        <authorList>
            <person name="Baxter L."/>
            <person name="Tripathy S."/>
            <person name="Ishaque N."/>
            <person name="Boot N."/>
            <person name="Cabral A."/>
            <person name="Kemen E."/>
            <person name="Thines M."/>
            <person name="Ah-Fong A."/>
            <person name="Anderson R."/>
            <person name="Badejoko W."/>
            <person name="Bittner-Eddy P."/>
            <person name="Boore J.L."/>
            <person name="Chibucos M.C."/>
            <person name="Coates M."/>
            <person name="Dehal P."/>
            <person name="Delehaunty K."/>
            <person name="Dong S."/>
            <person name="Downton P."/>
            <person name="Dumas B."/>
            <person name="Fabro G."/>
            <person name="Fronick C."/>
            <person name="Fuerstenberg S.I."/>
            <person name="Fulton L."/>
            <person name="Gaulin E."/>
            <person name="Govers F."/>
            <person name="Hughes L."/>
            <person name="Humphray S."/>
            <person name="Jiang R.H."/>
            <person name="Judelson H."/>
            <person name="Kamoun S."/>
            <person name="Kyung K."/>
            <person name="Meijer H."/>
            <person name="Minx P."/>
            <person name="Morris P."/>
            <person name="Nelson J."/>
            <person name="Phuntumart V."/>
            <person name="Qutob D."/>
            <person name="Rehmany A."/>
            <person name="Rougon-Cardoso A."/>
            <person name="Ryden P."/>
            <person name="Torto-Alalibo T."/>
            <person name="Studholme D."/>
            <person name="Wang Y."/>
            <person name="Win J."/>
            <person name="Wood J."/>
            <person name="Clifton S.W."/>
            <person name="Rogers J."/>
            <person name="Van den Ackerveken G."/>
            <person name="Jones J.D."/>
            <person name="McDowell J.M."/>
            <person name="Beynon J."/>
            <person name="Tyler B.M."/>
        </authorList>
    </citation>
    <scope>NUCLEOTIDE SEQUENCE [LARGE SCALE GENOMIC DNA]</scope>
    <source>
        <strain evidence="2">Emoy2</strain>
    </source>
</reference>
<dbReference type="AlphaFoldDB" id="M4B9T0"/>
<dbReference type="Proteomes" id="UP000011713">
    <property type="component" value="Unassembled WGS sequence"/>
</dbReference>
<sequence length="85" mass="9955">MRRLDCDRYRVDAWRKAGRSEVAEWVCRGQPYAARLFVPFFRLLTDFLSNSKLQAGHELTSDALEVGAGARRYAVYRWSKWPSQD</sequence>